<dbReference type="AlphaFoldDB" id="A0A542XJR7"/>
<accession>A0A542XJR7</accession>
<feature type="region of interest" description="Disordered" evidence="1">
    <location>
        <begin position="38"/>
        <end position="65"/>
    </location>
</feature>
<dbReference type="EMBL" id="VFOL01000001">
    <property type="protein sequence ID" value="TQL36092.1"/>
    <property type="molecule type" value="Genomic_DNA"/>
</dbReference>
<evidence type="ECO:0000313" key="2">
    <source>
        <dbReference type="EMBL" id="GIM83657.1"/>
    </source>
</evidence>
<evidence type="ECO:0000313" key="4">
    <source>
        <dbReference type="Proteomes" id="UP000315983"/>
    </source>
</evidence>
<protein>
    <submittedName>
        <fullName evidence="3">Uncharacterized protein</fullName>
    </submittedName>
</protein>
<dbReference type="EMBL" id="BOQM01000009">
    <property type="protein sequence ID" value="GIM83657.1"/>
    <property type="molecule type" value="Genomic_DNA"/>
</dbReference>
<dbReference type="GeneID" id="93770486"/>
<name>A0A542XJR7_SALAC</name>
<comment type="caution">
    <text evidence="3">The sequence shown here is derived from an EMBL/GenBank/DDBJ whole genome shotgun (WGS) entry which is preliminary data.</text>
</comment>
<dbReference type="Proteomes" id="UP000315983">
    <property type="component" value="Unassembled WGS sequence"/>
</dbReference>
<keyword evidence="5" id="KW-1185">Reference proteome</keyword>
<evidence type="ECO:0000313" key="3">
    <source>
        <dbReference type="EMBL" id="TQL36092.1"/>
    </source>
</evidence>
<gene>
    <name evidence="3" type="ORF">FB564_1170</name>
    <name evidence="2" type="ORF">Sar04_13280</name>
</gene>
<evidence type="ECO:0000313" key="5">
    <source>
        <dbReference type="Proteomes" id="UP000677457"/>
    </source>
</evidence>
<proteinExistence type="predicted"/>
<sequence length="65" mass="7299">MAESAKDVAQQTEDRLGQVTEDVRKRFDALVEGRFSEKIKEGWFSDSGDSGNDPGRQANQNQDPR</sequence>
<dbReference type="Proteomes" id="UP000677457">
    <property type="component" value="Unassembled WGS sequence"/>
</dbReference>
<dbReference type="OMA" id="DPGRQAN"/>
<organism evidence="3 4">
    <name type="scientific">Salinispora arenicola</name>
    <dbReference type="NCBI Taxonomy" id="168697"/>
    <lineage>
        <taxon>Bacteria</taxon>
        <taxon>Bacillati</taxon>
        <taxon>Actinomycetota</taxon>
        <taxon>Actinomycetes</taxon>
        <taxon>Micromonosporales</taxon>
        <taxon>Micromonosporaceae</taxon>
        <taxon>Salinispora</taxon>
    </lineage>
</organism>
<dbReference type="RefSeq" id="WP_012180364.1">
    <property type="nucleotide sequence ID" value="NZ_BOQM01000009.1"/>
</dbReference>
<reference evidence="3 4" key="1">
    <citation type="submission" date="2019-06" db="EMBL/GenBank/DDBJ databases">
        <title>Sequencing the genomes of 1000 actinobacteria strains.</title>
        <authorList>
            <person name="Klenk H.-P."/>
        </authorList>
    </citation>
    <scope>NUCLEOTIDE SEQUENCE [LARGE SCALE GENOMIC DNA]</scope>
    <source>
        <strain evidence="3 4">DSM 44819</strain>
    </source>
</reference>
<feature type="region of interest" description="Disordered" evidence="1">
    <location>
        <begin position="1"/>
        <end position="21"/>
    </location>
</feature>
<evidence type="ECO:0000256" key="1">
    <source>
        <dbReference type="SAM" id="MobiDB-lite"/>
    </source>
</evidence>
<reference evidence="2 5" key="2">
    <citation type="submission" date="2021-03" db="EMBL/GenBank/DDBJ databases">
        <title>Whole genome shotgun sequence of Salinispora arenicola NBRC 105043.</title>
        <authorList>
            <person name="Komaki H."/>
            <person name="Tamura T."/>
        </authorList>
    </citation>
    <scope>NUCLEOTIDE SEQUENCE [LARGE SCALE GENOMIC DNA]</scope>
    <source>
        <strain evidence="2 5">NBRC 105043</strain>
    </source>
</reference>